<comment type="similarity">
    <text evidence="4">Belongs to the GST superfamily. Tau family.</text>
</comment>
<evidence type="ECO:0000259" key="7">
    <source>
        <dbReference type="PROSITE" id="PS50405"/>
    </source>
</evidence>
<evidence type="ECO:0000259" key="6">
    <source>
        <dbReference type="PROSITE" id="PS50404"/>
    </source>
</evidence>
<accession>A0AAD3RZQ8</accession>
<dbReference type="SFLD" id="SFLDG01152">
    <property type="entry name" value="Main.3:_Omega-_and_Tau-like"/>
    <property type="match status" value="1"/>
</dbReference>
<name>A0AAD3RZQ8_NEPGR</name>
<comment type="catalytic activity">
    <reaction evidence="5">
        <text>RX + glutathione = an S-substituted glutathione + a halide anion + H(+)</text>
        <dbReference type="Rhea" id="RHEA:16437"/>
        <dbReference type="ChEBI" id="CHEBI:15378"/>
        <dbReference type="ChEBI" id="CHEBI:16042"/>
        <dbReference type="ChEBI" id="CHEBI:17792"/>
        <dbReference type="ChEBI" id="CHEBI:57925"/>
        <dbReference type="ChEBI" id="CHEBI:90779"/>
        <dbReference type="EC" id="2.5.1.18"/>
    </reaction>
</comment>
<dbReference type="InterPro" id="IPR045074">
    <property type="entry name" value="GST_C_Tau"/>
</dbReference>
<dbReference type="Proteomes" id="UP001279734">
    <property type="component" value="Unassembled WGS sequence"/>
</dbReference>
<sequence length="232" mass="26208">MGKKGEVKLIGTWVSPFTLRTRIALNLKSIDYEFLEEKAGTKSDLLLESNPVHKKIPVLLHHDRPICESLIIVQYIDEVWSSGPSILPSDPYDRAVARFWAAYIDEKWFPALKTIRFTKVPEEIEKKLNEMREGLSLLEGAFVECSKGKSFFGGDQIGYVDIAFGGLLAWLRVREKNYSVSLLNATATPNLAGWAERLCAHPAVKDVMQDPDKLIEWVQINIDKLQQAPPAK</sequence>
<evidence type="ECO:0000313" key="8">
    <source>
        <dbReference type="EMBL" id="GMH01672.1"/>
    </source>
</evidence>
<keyword evidence="2" id="KW-0216">Detoxification</keyword>
<protein>
    <recommendedName>
        <fullName evidence="1">glutathione transferase</fullName>
        <ecNumber evidence="1">2.5.1.18</ecNumber>
    </recommendedName>
</protein>
<dbReference type="GO" id="GO:0005737">
    <property type="term" value="C:cytoplasm"/>
    <property type="evidence" value="ECO:0007669"/>
    <property type="project" value="TreeGrafter"/>
</dbReference>
<dbReference type="SFLD" id="SFLDS00019">
    <property type="entry name" value="Glutathione_Transferase_(cytos"/>
    <property type="match status" value="1"/>
</dbReference>
<dbReference type="Gene3D" id="1.20.1050.10">
    <property type="match status" value="1"/>
</dbReference>
<organism evidence="8 9">
    <name type="scientific">Nepenthes gracilis</name>
    <name type="common">Slender pitcher plant</name>
    <dbReference type="NCBI Taxonomy" id="150966"/>
    <lineage>
        <taxon>Eukaryota</taxon>
        <taxon>Viridiplantae</taxon>
        <taxon>Streptophyta</taxon>
        <taxon>Embryophyta</taxon>
        <taxon>Tracheophyta</taxon>
        <taxon>Spermatophyta</taxon>
        <taxon>Magnoliopsida</taxon>
        <taxon>eudicotyledons</taxon>
        <taxon>Gunneridae</taxon>
        <taxon>Pentapetalae</taxon>
        <taxon>Caryophyllales</taxon>
        <taxon>Nepenthaceae</taxon>
        <taxon>Nepenthes</taxon>
    </lineage>
</organism>
<dbReference type="EC" id="2.5.1.18" evidence="1"/>
<evidence type="ECO:0000256" key="1">
    <source>
        <dbReference type="ARBA" id="ARBA00012452"/>
    </source>
</evidence>
<dbReference type="InterPro" id="IPR004045">
    <property type="entry name" value="Glutathione_S-Trfase_N"/>
</dbReference>
<dbReference type="InterPro" id="IPR036249">
    <property type="entry name" value="Thioredoxin-like_sf"/>
</dbReference>
<dbReference type="FunFam" id="3.40.30.10:FF:000044">
    <property type="entry name" value="Glutathione S-transferase GSTU6"/>
    <property type="match status" value="1"/>
</dbReference>
<feature type="domain" description="GST N-terminal" evidence="6">
    <location>
        <begin position="5"/>
        <end position="84"/>
    </location>
</feature>
<dbReference type="PANTHER" id="PTHR11260:SF615">
    <property type="entry name" value="GLUTATHIONE S-TRANSFERASE U17"/>
    <property type="match status" value="1"/>
</dbReference>
<dbReference type="Gene3D" id="3.40.30.10">
    <property type="entry name" value="Glutaredoxin"/>
    <property type="match status" value="1"/>
</dbReference>
<evidence type="ECO:0000313" key="9">
    <source>
        <dbReference type="Proteomes" id="UP001279734"/>
    </source>
</evidence>
<dbReference type="PROSITE" id="PS50404">
    <property type="entry name" value="GST_NTER"/>
    <property type="match status" value="1"/>
</dbReference>
<dbReference type="InterPro" id="IPR010987">
    <property type="entry name" value="Glutathione-S-Trfase_C-like"/>
</dbReference>
<dbReference type="SFLD" id="SFLDG00358">
    <property type="entry name" value="Main_(cytGST)"/>
    <property type="match status" value="1"/>
</dbReference>
<dbReference type="GO" id="GO:0004364">
    <property type="term" value="F:glutathione transferase activity"/>
    <property type="evidence" value="ECO:0007669"/>
    <property type="project" value="UniProtKB-EC"/>
</dbReference>
<evidence type="ECO:0000256" key="2">
    <source>
        <dbReference type="ARBA" id="ARBA00022575"/>
    </source>
</evidence>
<dbReference type="CDD" id="cd03058">
    <property type="entry name" value="GST_N_Tau"/>
    <property type="match status" value="1"/>
</dbReference>
<dbReference type="Pfam" id="PF00043">
    <property type="entry name" value="GST_C"/>
    <property type="match status" value="1"/>
</dbReference>
<dbReference type="InterPro" id="IPR040079">
    <property type="entry name" value="Glutathione_S-Trfase"/>
</dbReference>
<dbReference type="EMBL" id="BSYO01000003">
    <property type="protein sequence ID" value="GMH01672.1"/>
    <property type="molecule type" value="Genomic_DNA"/>
</dbReference>
<proteinExistence type="inferred from homology"/>
<dbReference type="FunFam" id="1.20.1050.10:FF:000016">
    <property type="entry name" value="Glutathione S-transferase U9"/>
    <property type="match status" value="1"/>
</dbReference>
<dbReference type="InterPro" id="IPR004046">
    <property type="entry name" value="GST_C"/>
</dbReference>
<dbReference type="PROSITE" id="PS50405">
    <property type="entry name" value="GST_CTER"/>
    <property type="match status" value="1"/>
</dbReference>
<dbReference type="GO" id="GO:0009407">
    <property type="term" value="P:toxin catabolic process"/>
    <property type="evidence" value="ECO:0007669"/>
    <property type="project" value="UniProtKB-ARBA"/>
</dbReference>
<evidence type="ECO:0000256" key="3">
    <source>
        <dbReference type="ARBA" id="ARBA00022679"/>
    </source>
</evidence>
<dbReference type="InterPro" id="IPR036282">
    <property type="entry name" value="Glutathione-S-Trfase_C_sf"/>
</dbReference>
<dbReference type="CDD" id="cd03185">
    <property type="entry name" value="GST_C_Tau"/>
    <property type="match status" value="1"/>
</dbReference>
<gene>
    <name evidence="8" type="ORF">Nepgr_003511</name>
</gene>
<dbReference type="PANTHER" id="PTHR11260">
    <property type="entry name" value="GLUTATHIONE S-TRANSFERASE, GST, SUPERFAMILY, GST DOMAIN CONTAINING"/>
    <property type="match status" value="1"/>
</dbReference>
<feature type="domain" description="GST C-terminal" evidence="7">
    <location>
        <begin position="90"/>
        <end position="231"/>
    </location>
</feature>
<evidence type="ECO:0000256" key="4">
    <source>
        <dbReference type="ARBA" id="ARBA00025743"/>
    </source>
</evidence>
<dbReference type="SUPFAM" id="SSF47616">
    <property type="entry name" value="GST C-terminal domain-like"/>
    <property type="match status" value="1"/>
</dbReference>
<comment type="caution">
    <text evidence="8">The sequence shown here is derived from an EMBL/GenBank/DDBJ whole genome shotgun (WGS) entry which is preliminary data.</text>
</comment>
<keyword evidence="9" id="KW-1185">Reference proteome</keyword>
<dbReference type="Pfam" id="PF02798">
    <property type="entry name" value="GST_N"/>
    <property type="match status" value="1"/>
</dbReference>
<keyword evidence="3" id="KW-0808">Transferase</keyword>
<reference evidence="8" key="1">
    <citation type="submission" date="2023-05" db="EMBL/GenBank/DDBJ databases">
        <title>Nepenthes gracilis genome sequencing.</title>
        <authorList>
            <person name="Fukushima K."/>
        </authorList>
    </citation>
    <scope>NUCLEOTIDE SEQUENCE</scope>
    <source>
        <strain evidence="8">SING2019-196</strain>
    </source>
</reference>
<dbReference type="SUPFAM" id="SSF52833">
    <property type="entry name" value="Thioredoxin-like"/>
    <property type="match status" value="1"/>
</dbReference>
<dbReference type="AlphaFoldDB" id="A0AAD3RZQ8"/>
<dbReference type="GO" id="GO:0006749">
    <property type="term" value="P:glutathione metabolic process"/>
    <property type="evidence" value="ECO:0007669"/>
    <property type="project" value="InterPro"/>
</dbReference>
<evidence type="ECO:0000256" key="5">
    <source>
        <dbReference type="ARBA" id="ARBA00047960"/>
    </source>
</evidence>
<dbReference type="InterPro" id="IPR045073">
    <property type="entry name" value="Omega/Tau-like"/>
</dbReference>